<evidence type="ECO:0008006" key="3">
    <source>
        <dbReference type="Google" id="ProtNLM"/>
    </source>
</evidence>
<protein>
    <recommendedName>
        <fullName evidence="3">Rna-directed dna polymerase from mobile element jockey-like</fullName>
    </recommendedName>
</protein>
<dbReference type="PANTHER" id="PTHR33395">
    <property type="entry name" value="TRANSCRIPTASE, PUTATIVE-RELATED-RELATED"/>
    <property type="match status" value="1"/>
</dbReference>
<gene>
    <name evidence="1" type="ORF">QYF61_026107</name>
</gene>
<accession>A0AAN7N946</accession>
<comment type="caution">
    <text evidence="1">The sequence shown here is derived from an EMBL/GenBank/DDBJ whole genome shotgun (WGS) entry which is preliminary data.</text>
</comment>
<name>A0AAN7N946_MYCAM</name>
<keyword evidence="2" id="KW-1185">Reference proteome</keyword>
<dbReference type="EMBL" id="JAUNZN010000005">
    <property type="protein sequence ID" value="KAK4821640.1"/>
    <property type="molecule type" value="Genomic_DNA"/>
</dbReference>
<sequence length="266" mass="29919">MSARKGRSKCTPLMSKTCKLVTTDEEKAEVLNNHFVSIFIGNLFSHTSQVDGPQDRDWGSKVSLTVRDHIPDHLRNLNIHKSVGPDEMHPRVLRELADIVAKPLSLIFEKSWQSGEVPGDWKKGNIAPIVKKGRKEDPGNYGPVSLTSVLGKIMEQILLEAVLRHMEDREYCLYNIFINDIDSGIECTLSKFADDTKLSGAVDTPEGQDAIQRDVEKFENWASVNLMRFNKAQCRVLHLGQGNPWYQYRLGNEEQPCREGLGGTDG</sequence>
<dbReference type="AlphaFoldDB" id="A0AAN7N946"/>
<dbReference type="Proteomes" id="UP001333110">
    <property type="component" value="Unassembled WGS sequence"/>
</dbReference>
<evidence type="ECO:0000313" key="2">
    <source>
        <dbReference type="Proteomes" id="UP001333110"/>
    </source>
</evidence>
<dbReference type="GO" id="GO:0061343">
    <property type="term" value="P:cell adhesion involved in heart morphogenesis"/>
    <property type="evidence" value="ECO:0007669"/>
    <property type="project" value="TreeGrafter"/>
</dbReference>
<dbReference type="GO" id="GO:0007508">
    <property type="term" value="P:larval heart development"/>
    <property type="evidence" value="ECO:0007669"/>
    <property type="project" value="TreeGrafter"/>
</dbReference>
<proteinExistence type="predicted"/>
<evidence type="ECO:0000313" key="1">
    <source>
        <dbReference type="EMBL" id="KAK4821640.1"/>
    </source>
</evidence>
<dbReference type="GO" id="GO:0031012">
    <property type="term" value="C:extracellular matrix"/>
    <property type="evidence" value="ECO:0007669"/>
    <property type="project" value="TreeGrafter"/>
</dbReference>
<reference evidence="1 2" key="1">
    <citation type="journal article" date="2023" name="J. Hered.">
        <title>Chromosome-level genome of the wood stork (Mycteria americana) provides insight into avian chromosome evolution.</title>
        <authorList>
            <person name="Flamio R. Jr."/>
            <person name="Ramstad K.M."/>
        </authorList>
    </citation>
    <scope>NUCLEOTIDE SEQUENCE [LARGE SCALE GENOMIC DNA]</scope>
    <source>
        <strain evidence="1">JAX WOST 10</strain>
    </source>
</reference>
<organism evidence="1 2">
    <name type="scientific">Mycteria americana</name>
    <name type="common">Wood stork</name>
    <dbReference type="NCBI Taxonomy" id="33587"/>
    <lineage>
        <taxon>Eukaryota</taxon>
        <taxon>Metazoa</taxon>
        <taxon>Chordata</taxon>
        <taxon>Craniata</taxon>
        <taxon>Vertebrata</taxon>
        <taxon>Euteleostomi</taxon>
        <taxon>Archelosauria</taxon>
        <taxon>Archosauria</taxon>
        <taxon>Dinosauria</taxon>
        <taxon>Saurischia</taxon>
        <taxon>Theropoda</taxon>
        <taxon>Coelurosauria</taxon>
        <taxon>Aves</taxon>
        <taxon>Neognathae</taxon>
        <taxon>Neoaves</taxon>
        <taxon>Aequornithes</taxon>
        <taxon>Ciconiiformes</taxon>
        <taxon>Ciconiidae</taxon>
        <taxon>Mycteria</taxon>
    </lineage>
</organism>
<dbReference type="PANTHER" id="PTHR33395:SF22">
    <property type="entry name" value="REVERSE TRANSCRIPTASE DOMAIN-CONTAINING PROTEIN"/>
    <property type="match status" value="1"/>
</dbReference>